<evidence type="ECO:0000313" key="1">
    <source>
        <dbReference type="EMBL" id="EKS01899.1"/>
    </source>
</evidence>
<reference evidence="1 2" key="1">
    <citation type="journal article" date="2014" name="Int. J. Syst. Evol. Microbiol.">
        <title>Leptospira mayottensis sp. nov., a pathogenic species of the genus Leptospira isolated from humans.</title>
        <authorList>
            <person name="Bourhy P."/>
            <person name="Collet L."/>
            <person name="Brisse S."/>
            <person name="Picardeau M."/>
        </authorList>
    </citation>
    <scope>NUCLEOTIDE SEQUENCE [LARGE SCALE GENOMIC DNA]</scope>
    <source>
        <strain evidence="1 2">200901122</strain>
    </source>
</reference>
<proteinExistence type="predicted"/>
<dbReference type="AlphaFoldDB" id="A0AA87MSE4"/>
<comment type="caution">
    <text evidence="1">The sequence shown here is derived from an EMBL/GenBank/DDBJ whole genome shotgun (WGS) entry which is preliminary data.</text>
</comment>
<organism evidence="1 2">
    <name type="scientific">Leptospira mayottensis 200901122</name>
    <dbReference type="NCBI Taxonomy" id="1193010"/>
    <lineage>
        <taxon>Bacteria</taxon>
        <taxon>Pseudomonadati</taxon>
        <taxon>Spirochaetota</taxon>
        <taxon>Spirochaetia</taxon>
        <taxon>Leptospirales</taxon>
        <taxon>Leptospiraceae</taxon>
        <taxon>Leptospira</taxon>
    </lineage>
</organism>
<evidence type="ECO:0000313" key="2">
    <source>
        <dbReference type="Proteomes" id="UP000001343"/>
    </source>
</evidence>
<accession>A0AA87MSE4</accession>
<protein>
    <submittedName>
        <fullName evidence="1">Uncharacterized protein</fullName>
    </submittedName>
</protein>
<sequence length="45" mass="5378">MFRGKINCKYFSLISEISKPIITIYFFLRVDLQRKISYNQSCNKA</sequence>
<name>A0AA87MSE4_9LEPT</name>
<dbReference type="Proteomes" id="UP000001343">
    <property type="component" value="Unassembled WGS sequence"/>
</dbReference>
<dbReference type="EMBL" id="AKWM02000005">
    <property type="protein sequence ID" value="EKS01899.1"/>
    <property type="molecule type" value="Genomic_DNA"/>
</dbReference>
<gene>
    <name evidence="1" type="ORF">LEP1GSC125_3463</name>
</gene>